<reference evidence="1 2" key="1">
    <citation type="submission" date="2020-07" db="EMBL/GenBank/DDBJ databases">
        <title>Sequencing the genomes of 1000 actinobacteria strains.</title>
        <authorList>
            <person name="Klenk H.-P."/>
        </authorList>
    </citation>
    <scope>NUCLEOTIDE SEQUENCE [LARGE SCALE GENOMIC DNA]</scope>
    <source>
        <strain evidence="1 2">CXB654</strain>
    </source>
</reference>
<name>A0A852U7D2_9ACTN</name>
<dbReference type="Proteomes" id="UP000589036">
    <property type="component" value="Unassembled WGS sequence"/>
</dbReference>
<comment type="caution">
    <text evidence="1">The sequence shown here is derived from an EMBL/GenBank/DDBJ whole genome shotgun (WGS) entry which is preliminary data.</text>
</comment>
<gene>
    <name evidence="1" type="ORF">HDA32_005903</name>
</gene>
<dbReference type="EMBL" id="JACCCC010000001">
    <property type="protein sequence ID" value="NYE50783.1"/>
    <property type="molecule type" value="Genomic_DNA"/>
</dbReference>
<keyword evidence="2" id="KW-1185">Reference proteome</keyword>
<sequence length="179" mass="20643">MRQQITVQRITVSWPKERRGAEAANARAGLAGAFPLPHGTTGAGPVLVHRVRMRDEDGYRVEETFDPFAERVPREFGLRFEEHDGLLVVHRTSVDDAFPRRRPRELFRIHPGAFARYRANHRFITSSGRWWYALWTFNIGYGPLPAGAFVDMESSTHVDEQVSLYGDARRRRRAKPDTR</sequence>
<dbReference type="RefSeq" id="WP_179646208.1">
    <property type="nucleotide sequence ID" value="NZ_BAAAYY010000032.1"/>
</dbReference>
<organism evidence="1 2">
    <name type="scientific">Spinactinospora alkalitolerans</name>
    <dbReference type="NCBI Taxonomy" id="687207"/>
    <lineage>
        <taxon>Bacteria</taxon>
        <taxon>Bacillati</taxon>
        <taxon>Actinomycetota</taxon>
        <taxon>Actinomycetes</taxon>
        <taxon>Streptosporangiales</taxon>
        <taxon>Nocardiopsidaceae</taxon>
        <taxon>Spinactinospora</taxon>
    </lineage>
</organism>
<protein>
    <submittedName>
        <fullName evidence="1">Uncharacterized protein</fullName>
    </submittedName>
</protein>
<proteinExistence type="predicted"/>
<evidence type="ECO:0000313" key="2">
    <source>
        <dbReference type="Proteomes" id="UP000589036"/>
    </source>
</evidence>
<evidence type="ECO:0000313" key="1">
    <source>
        <dbReference type="EMBL" id="NYE50783.1"/>
    </source>
</evidence>
<dbReference type="AlphaFoldDB" id="A0A852U7D2"/>
<accession>A0A852U7D2</accession>